<dbReference type="Proteomes" id="UP000186817">
    <property type="component" value="Unassembled WGS sequence"/>
</dbReference>
<sequence>MPAPPEPQKEPAESRLSYSLDEVLQKFAEQEARLESVVAQLAAETARHSTVLAKLESTVLEQFAEPMEGSLEPLDIPSPSADDSGVAMAKGSPQWFEDTLKASEYLCLVWYRGKW</sequence>
<evidence type="ECO:0000256" key="1">
    <source>
        <dbReference type="SAM" id="MobiDB-lite"/>
    </source>
</evidence>
<evidence type="ECO:0000313" key="3">
    <source>
        <dbReference type="Proteomes" id="UP000186817"/>
    </source>
</evidence>
<name>A0A1Q9DCM1_SYMMI</name>
<feature type="region of interest" description="Disordered" evidence="1">
    <location>
        <begin position="70"/>
        <end position="89"/>
    </location>
</feature>
<evidence type="ECO:0000313" key="2">
    <source>
        <dbReference type="EMBL" id="OLP92919.1"/>
    </source>
</evidence>
<dbReference type="AlphaFoldDB" id="A0A1Q9DCM1"/>
<gene>
    <name evidence="2" type="ORF">AK812_SmicGene25233</name>
</gene>
<protein>
    <submittedName>
        <fullName evidence="2">Uncharacterized protein</fullName>
    </submittedName>
</protein>
<dbReference type="EMBL" id="LSRX01000602">
    <property type="protein sequence ID" value="OLP92919.1"/>
    <property type="molecule type" value="Genomic_DNA"/>
</dbReference>
<proteinExistence type="predicted"/>
<comment type="caution">
    <text evidence="2">The sequence shown here is derived from an EMBL/GenBank/DDBJ whole genome shotgun (WGS) entry which is preliminary data.</text>
</comment>
<reference evidence="2 3" key="1">
    <citation type="submission" date="2016-02" db="EMBL/GenBank/DDBJ databases">
        <title>Genome analysis of coral dinoflagellate symbionts highlights evolutionary adaptations to a symbiotic lifestyle.</title>
        <authorList>
            <person name="Aranda M."/>
            <person name="Li Y."/>
            <person name="Liew Y.J."/>
            <person name="Baumgarten S."/>
            <person name="Simakov O."/>
            <person name="Wilson M."/>
            <person name="Piel J."/>
            <person name="Ashoor H."/>
            <person name="Bougouffa S."/>
            <person name="Bajic V.B."/>
            <person name="Ryu T."/>
            <person name="Ravasi T."/>
            <person name="Bayer T."/>
            <person name="Micklem G."/>
            <person name="Kim H."/>
            <person name="Bhak J."/>
            <person name="Lajeunesse T.C."/>
            <person name="Voolstra C.R."/>
        </authorList>
    </citation>
    <scope>NUCLEOTIDE SEQUENCE [LARGE SCALE GENOMIC DNA]</scope>
    <source>
        <strain evidence="2 3">CCMP2467</strain>
    </source>
</reference>
<keyword evidence="3" id="KW-1185">Reference proteome</keyword>
<organism evidence="2 3">
    <name type="scientific">Symbiodinium microadriaticum</name>
    <name type="common">Dinoflagellate</name>
    <name type="synonym">Zooxanthella microadriatica</name>
    <dbReference type="NCBI Taxonomy" id="2951"/>
    <lineage>
        <taxon>Eukaryota</taxon>
        <taxon>Sar</taxon>
        <taxon>Alveolata</taxon>
        <taxon>Dinophyceae</taxon>
        <taxon>Suessiales</taxon>
        <taxon>Symbiodiniaceae</taxon>
        <taxon>Symbiodinium</taxon>
    </lineage>
</organism>
<accession>A0A1Q9DCM1</accession>